<evidence type="ECO:0000313" key="1">
    <source>
        <dbReference type="EMBL" id="KAF0735331.1"/>
    </source>
</evidence>
<evidence type="ECO:0000313" key="2">
    <source>
        <dbReference type="Proteomes" id="UP000481153"/>
    </source>
</evidence>
<comment type="caution">
    <text evidence="1">The sequence shown here is derived from an EMBL/GenBank/DDBJ whole genome shotgun (WGS) entry which is preliminary data.</text>
</comment>
<sequence>MIKRTETKSKPSTTKRKDAINQKLDRSTNRAIIHAFRSAFVALDVTQEMSASPAYTTSATCNDSANVFVALTSYTISLEMDARLKQTLPFGSTTRSSRVPSTSALSYSLQLKPSAWHLVDTTTDGTDLAVYQYNDVWHPTLLAIVWKDGLQVQSLYAIYSIPRVTASLLSRPAATLTDDVDPNFGLAGYTVAVSLRTLDQVAWEFEGYAVDFPQPARGANETHAVLLEPHGAMRDKCRVLQGTDTLSLRTLAFSTKATNSIIVDVAVWDFDQTLRWCTCPSSRCIQYAKLSSLRPEVVDLDVSKACEAIELACTGAPEGSVRIGLNRFKAKTVVTALDVSLSTKFINATFGTSYGLD</sequence>
<keyword evidence="2" id="KW-1185">Reference proteome</keyword>
<protein>
    <submittedName>
        <fullName evidence="1">Uncharacterized protein</fullName>
    </submittedName>
</protein>
<gene>
    <name evidence="1" type="ORF">Ae201684_008243</name>
</gene>
<accession>A0A6G0X5U5</accession>
<reference evidence="1 2" key="1">
    <citation type="submission" date="2019-07" db="EMBL/GenBank/DDBJ databases">
        <title>Genomics analysis of Aphanomyces spp. identifies a new class of oomycete effector associated with host adaptation.</title>
        <authorList>
            <person name="Gaulin E."/>
        </authorList>
    </citation>
    <scope>NUCLEOTIDE SEQUENCE [LARGE SCALE GENOMIC DNA]</scope>
    <source>
        <strain evidence="1 2">ATCC 201684</strain>
    </source>
</reference>
<dbReference type="VEuPathDB" id="FungiDB:AeMF1_013915"/>
<organism evidence="1 2">
    <name type="scientific">Aphanomyces euteiches</name>
    <dbReference type="NCBI Taxonomy" id="100861"/>
    <lineage>
        <taxon>Eukaryota</taxon>
        <taxon>Sar</taxon>
        <taxon>Stramenopiles</taxon>
        <taxon>Oomycota</taxon>
        <taxon>Saprolegniomycetes</taxon>
        <taxon>Saprolegniales</taxon>
        <taxon>Verrucalvaceae</taxon>
        <taxon>Aphanomyces</taxon>
    </lineage>
</organism>
<dbReference type="Proteomes" id="UP000481153">
    <property type="component" value="Unassembled WGS sequence"/>
</dbReference>
<dbReference type="AlphaFoldDB" id="A0A6G0X5U5"/>
<name>A0A6G0X5U5_9STRA</name>
<dbReference type="EMBL" id="VJMJ01000100">
    <property type="protein sequence ID" value="KAF0735331.1"/>
    <property type="molecule type" value="Genomic_DNA"/>
</dbReference>
<proteinExistence type="predicted"/>